<reference evidence="3 4" key="1">
    <citation type="submission" date="2014-11" db="EMBL/GenBank/DDBJ databases">
        <title>Symbiosis island explosion on the genome of extra-slow-growing strains of soybean bradyrhizobia with massive insertion sequences.</title>
        <authorList>
            <person name="Iida T."/>
            <person name="Minamisawa K."/>
        </authorList>
    </citation>
    <scope>NUCLEOTIDE SEQUENCE [LARGE SCALE GENOMIC DNA]</scope>
    <source>
        <strain evidence="3 4">NK6</strain>
    </source>
</reference>
<keyword evidence="2" id="KW-0732">Signal</keyword>
<name>A0A0E4BL15_9BRAD</name>
<feature type="signal peptide" evidence="2">
    <location>
        <begin position="1"/>
        <end position="24"/>
    </location>
</feature>
<evidence type="ECO:0000256" key="2">
    <source>
        <dbReference type="SAM" id="SignalP"/>
    </source>
</evidence>
<evidence type="ECO:0008006" key="5">
    <source>
        <dbReference type="Google" id="ProtNLM"/>
    </source>
</evidence>
<dbReference type="Proteomes" id="UP000063308">
    <property type="component" value="Chromosome"/>
</dbReference>
<gene>
    <name evidence="3" type="ORF">NK6_1680</name>
</gene>
<dbReference type="EMBL" id="AP014685">
    <property type="protein sequence ID" value="BAR54864.1"/>
    <property type="molecule type" value="Genomic_DNA"/>
</dbReference>
<feature type="region of interest" description="Disordered" evidence="1">
    <location>
        <begin position="28"/>
        <end position="57"/>
    </location>
</feature>
<evidence type="ECO:0000313" key="3">
    <source>
        <dbReference type="EMBL" id="BAR54864.1"/>
    </source>
</evidence>
<organism evidence="3 4">
    <name type="scientific">Bradyrhizobium diazoefficiens</name>
    <dbReference type="NCBI Taxonomy" id="1355477"/>
    <lineage>
        <taxon>Bacteria</taxon>
        <taxon>Pseudomonadati</taxon>
        <taxon>Pseudomonadota</taxon>
        <taxon>Alphaproteobacteria</taxon>
        <taxon>Hyphomicrobiales</taxon>
        <taxon>Nitrobacteraceae</taxon>
        <taxon>Bradyrhizobium</taxon>
    </lineage>
</organism>
<evidence type="ECO:0000313" key="4">
    <source>
        <dbReference type="Proteomes" id="UP000063308"/>
    </source>
</evidence>
<dbReference type="AlphaFoldDB" id="A0A0E4BL15"/>
<evidence type="ECO:0000256" key="1">
    <source>
        <dbReference type="SAM" id="MobiDB-lite"/>
    </source>
</evidence>
<accession>A0A0E4BL15</accession>
<proteinExistence type="predicted"/>
<dbReference type="PROSITE" id="PS51257">
    <property type="entry name" value="PROKAR_LIPOPROTEIN"/>
    <property type="match status" value="1"/>
</dbReference>
<feature type="chain" id="PRO_5002418653" description="Secreted protein" evidence="2">
    <location>
        <begin position="25"/>
        <end position="66"/>
    </location>
</feature>
<sequence length="66" mass="6562">MRKGGSCAACAISASVSVTGSAVACPHTTRSSFRTRPAKSIGELSSGIGNPPDRSAGNLVPIFLGT</sequence>
<protein>
    <recommendedName>
        <fullName evidence="5">Secreted protein</fullName>
    </recommendedName>
</protein>